<dbReference type="AlphaFoldDB" id="A0A0F2M751"/>
<dbReference type="RefSeq" id="XP_016588128.1">
    <property type="nucleotide sequence ID" value="XM_016736017.1"/>
</dbReference>
<dbReference type="EMBL" id="AXCR01000007">
    <property type="protein sequence ID" value="KJR85452.1"/>
    <property type="molecule type" value="Genomic_DNA"/>
</dbReference>
<dbReference type="Proteomes" id="UP000033710">
    <property type="component" value="Unassembled WGS sequence"/>
</dbReference>
<proteinExistence type="predicted"/>
<sequence length="332" mass="35164">MTTTLSSVCAASRPSAATLRHLSRTAAATATSQPPRRTLLLANRPPSPSPSAASTATATSPSSSQPLTTLPEAHSRNMPEVWFSATFPSRSDGISSLGTQPGGKPPDERTVKLGKTLRILQERLPTLLQSPLPSEILAPTISLHLFPSTHPHLPVVSGRVAYIAALWTSPLAWNRVPLVGNVKLEILSERMTKQPLQLHSAAARRAGASDEQLVVRWRTIGKGGDMSLPPQPNGGSPGATANKAPVGTSQAVGDPKEFTGLFIFEFDGVGRILSHTIEHVAEGGDWERSVGARFVGLTDWLLGGIKGGGSGENTPLPAFEMQDPRKIRRGVC</sequence>
<name>A0A0F2M751_SPOSC</name>
<accession>A0A0F2M751</accession>
<comment type="caution">
    <text evidence="2">The sequence shown here is derived from an EMBL/GenBank/DDBJ whole genome shotgun (WGS) entry which is preliminary data.</text>
</comment>
<dbReference type="InterPro" id="IPR018790">
    <property type="entry name" value="DUF2358"/>
</dbReference>
<reference evidence="2 3" key="2">
    <citation type="journal article" date="2015" name="Eukaryot. Cell">
        <title>Asexual propagation of a virulent clone complex in a human and feline outbreak of sporotrichosis.</title>
        <authorList>
            <person name="Teixeira Mde M."/>
            <person name="Rodrigues A.M."/>
            <person name="Tsui C.K."/>
            <person name="de Almeida L.G."/>
            <person name="Van Diepeningen A.D."/>
            <person name="van den Ende B.G."/>
            <person name="Fernandes G.F."/>
            <person name="Kano R."/>
            <person name="Hamelin R.C."/>
            <person name="Lopes-Bezerra L.M."/>
            <person name="Vasconcelos A.T."/>
            <person name="de Hoog S."/>
            <person name="de Camargo Z.P."/>
            <person name="Felipe M.S."/>
        </authorList>
    </citation>
    <scope>NUCLEOTIDE SEQUENCE [LARGE SCALE GENOMIC DNA]</scope>
    <source>
        <strain evidence="2 3">1099-18</strain>
    </source>
</reference>
<gene>
    <name evidence="2" type="ORF">SPSK_09445</name>
</gene>
<organism evidence="2 3">
    <name type="scientific">Sporothrix schenckii 1099-18</name>
    <dbReference type="NCBI Taxonomy" id="1397361"/>
    <lineage>
        <taxon>Eukaryota</taxon>
        <taxon>Fungi</taxon>
        <taxon>Dikarya</taxon>
        <taxon>Ascomycota</taxon>
        <taxon>Pezizomycotina</taxon>
        <taxon>Sordariomycetes</taxon>
        <taxon>Sordariomycetidae</taxon>
        <taxon>Ophiostomatales</taxon>
        <taxon>Ophiostomataceae</taxon>
        <taxon>Sporothrix</taxon>
    </lineage>
</organism>
<dbReference type="GeneID" id="27671294"/>
<evidence type="ECO:0000313" key="2">
    <source>
        <dbReference type="EMBL" id="KJR85452.1"/>
    </source>
</evidence>
<dbReference type="VEuPathDB" id="FungiDB:SPSK_09445"/>
<dbReference type="Pfam" id="PF17119">
    <property type="entry name" value="MMU163"/>
    <property type="match status" value="2"/>
</dbReference>
<dbReference type="KEGG" id="ssck:SPSK_09445"/>
<dbReference type="PANTHER" id="PTHR31094:SF2">
    <property type="entry name" value="RIKEN CDNA 2310061I04 GENE"/>
    <property type="match status" value="1"/>
</dbReference>
<feature type="compositionally biased region" description="Polar residues" evidence="1">
    <location>
        <begin position="26"/>
        <end position="35"/>
    </location>
</feature>
<dbReference type="InterPro" id="IPR031342">
    <property type="entry name" value="Mug163-like"/>
</dbReference>
<reference evidence="2 3" key="1">
    <citation type="journal article" date="2014" name="BMC Genomics">
        <title>Comparative genomics of the major fungal agents of human and animal Sporotrichosis: Sporothrix schenckii and Sporothrix brasiliensis.</title>
        <authorList>
            <person name="Teixeira M.M."/>
            <person name="de Almeida L.G."/>
            <person name="Kubitschek-Barreira P."/>
            <person name="Alves F.L."/>
            <person name="Kioshima E.S."/>
            <person name="Abadio A.K."/>
            <person name="Fernandes L."/>
            <person name="Derengowski L.S."/>
            <person name="Ferreira K.S."/>
            <person name="Souza R.C."/>
            <person name="Ruiz J.C."/>
            <person name="de Andrade N.C."/>
            <person name="Paes H.C."/>
            <person name="Nicola A.M."/>
            <person name="Albuquerque P."/>
            <person name="Gerber A.L."/>
            <person name="Martins V.P."/>
            <person name="Peconick L.D."/>
            <person name="Neto A.V."/>
            <person name="Chaucanez C.B."/>
            <person name="Silva P.A."/>
            <person name="Cunha O.L."/>
            <person name="de Oliveira F.F."/>
            <person name="dos Santos T.C."/>
            <person name="Barros A.L."/>
            <person name="Soares M.A."/>
            <person name="de Oliveira L.M."/>
            <person name="Marini M.M."/>
            <person name="Villalobos-Duno H."/>
            <person name="Cunha M.M."/>
            <person name="de Hoog S."/>
            <person name="da Silveira J.F."/>
            <person name="Henrissat B."/>
            <person name="Nino-Vega G.A."/>
            <person name="Cisalpino P.S."/>
            <person name="Mora-Montes H.M."/>
            <person name="Almeida S.R."/>
            <person name="Stajich J.E."/>
            <person name="Lopes-Bezerra L.M."/>
            <person name="Vasconcelos A.T."/>
            <person name="Felipe M.S."/>
        </authorList>
    </citation>
    <scope>NUCLEOTIDE SEQUENCE [LARGE SCALE GENOMIC DNA]</scope>
    <source>
        <strain evidence="2 3">1099-18</strain>
    </source>
</reference>
<evidence type="ECO:0008006" key="4">
    <source>
        <dbReference type="Google" id="ProtNLM"/>
    </source>
</evidence>
<feature type="region of interest" description="Disordered" evidence="1">
    <location>
        <begin position="23"/>
        <end position="71"/>
    </location>
</feature>
<dbReference type="PANTHER" id="PTHR31094">
    <property type="entry name" value="RIKEN CDNA 2310061I04 GENE"/>
    <property type="match status" value="1"/>
</dbReference>
<feature type="region of interest" description="Disordered" evidence="1">
    <location>
        <begin position="222"/>
        <end position="250"/>
    </location>
</feature>
<dbReference type="OrthoDB" id="5329385at2759"/>
<protein>
    <recommendedName>
        <fullName evidence="4">Chromosome transmission fidelity protein 4</fullName>
    </recommendedName>
</protein>
<feature type="compositionally biased region" description="Low complexity" evidence="1">
    <location>
        <begin position="39"/>
        <end position="71"/>
    </location>
</feature>
<evidence type="ECO:0000256" key="1">
    <source>
        <dbReference type="SAM" id="MobiDB-lite"/>
    </source>
</evidence>
<evidence type="ECO:0000313" key="3">
    <source>
        <dbReference type="Proteomes" id="UP000033710"/>
    </source>
</evidence>